<dbReference type="KEGG" id="tun:J9260_02880"/>
<protein>
    <submittedName>
        <fullName evidence="1">DUF1841 family protein</fullName>
    </submittedName>
</protein>
<accession>A0A975FAK8</accession>
<dbReference type="InterPro" id="IPR014993">
    <property type="entry name" value="DUF1841"/>
</dbReference>
<sequence>MFGNDRDAMRRYYRQSWQKFQLKQPLDALEQQIAQVVAEHPEYHHLLADDERTLQHTYRPEEGRTNPFLHMGLHLGIREQAATNRPLGILALYQQLTNKFGVLEAEHRMMECLAQSLWQAQRNNTAPDEVAYLECLKKL</sequence>
<dbReference type="AlphaFoldDB" id="A0A975FAK8"/>
<gene>
    <name evidence="1" type="ORF">J9260_02880</name>
</gene>
<evidence type="ECO:0000313" key="1">
    <source>
        <dbReference type="EMBL" id="QTR54053.1"/>
    </source>
</evidence>
<reference evidence="1" key="1">
    <citation type="submission" date="2021-04" db="EMBL/GenBank/DDBJ databases">
        <title>Genomics, taxonomy and metabolism of representatives of sulfur bacteria of the genus Thiothrix: Thiothrix fructosivorans QT, Thiothrix unzii A1T and three new species, Thiothrix subterranea sp. nov., Thiothrix litoralis sp. nov. and 'Candidatus Thiothrix anitrata' sp. nov.</title>
        <authorList>
            <person name="Ravin N.V."/>
            <person name="Smolyakov D."/>
            <person name="Rudenko T.S."/>
            <person name="Mardanov A.V."/>
            <person name="Beletsky A.V."/>
            <person name="Markov N.D."/>
            <person name="Fomenkov A.I."/>
            <person name="Roberts R.J."/>
            <person name="Karnachuk O.V."/>
            <person name="Novikov A."/>
            <person name="Grabovich M.Y."/>
        </authorList>
    </citation>
    <scope>NUCLEOTIDE SEQUENCE</scope>
    <source>
        <strain evidence="1">A1</strain>
    </source>
</reference>
<organism evidence="1 2">
    <name type="scientific">Thiothrix unzii</name>
    <dbReference type="NCBI Taxonomy" id="111769"/>
    <lineage>
        <taxon>Bacteria</taxon>
        <taxon>Pseudomonadati</taxon>
        <taxon>Pseudomonadota</taxon>
        <taxon>Gammaproteobacteria</taxon>
        <taxon>Thiotrichales</taxon>
        <taxon>Thiotrichaceae</taxon>
        <taxon>Thiothrix</taxon>
    </lineage>
</organism>
<dbReference type="RefSeq" id="WP_210219554.1">
    <property type="nucleotide sequence ID" value="NZ_CP072793.1"/>
</dbReference>
<dbReference type="EMBL" id="CP072793">
    <property type="protein sequence ID" value="QTR54053.1"/>
    <property type="molecule type" value="Genomic_DNA"/>
</dbReference>
<keyword evidence="2" id="KW-1185">Reference proteome</keyword>
<proteinExistence type="predicted"/>
<name>A0A975FAK8_9GAMM</name>
<evidence type="ECO:0000313" key="2">
    <source>
        <dbReference type="Proteomes" id="UP000672009"/>
    </source>
</evidence>
<dbReference type="Pfam" id="PF08897">
    <property type="entry name" value="DUF1841"/>
    <property type="match status" value="1"/>
</dbReference>
<dbReference type="Proteomes" id="UP000672009">
    <property type="component" value="Chromosome"/>
</dbReference>